<name>A0A5N5E101_RHOER</name>
<feature type="domain" description="Metallo-beta-lactamase" evidence="1">
    <location>
        <begin position="103"/>
        <end position="179"/>
    </location>
</feature>
<dbReference type="InterPro" id="IPR036866">
    <property type="entry name" value="RibonucZ/Hydroxyglut_hydro"/>
</dbReference>
<evidence type="ECO:0000259" key="1">
    <source>
        <dbReference type="Pfam" id="PF00753"/>
    </source>
</evidence>
<accession>A0A5N5E101</accession>
<proteinExistence type="predicted"/>
<evidence type="ECO:0000313" key="2">
    <source>
        <dbReference type="EMBL" id="KAB2583766.1"/>
    </source>
</evidence>
<feature type="non-terminal residue" evidence="2">
    <location>
        <position position="203"/>
    </location>
</feature>
<gene>
    <name evidence="2" type="ORF">BS297_18940</name>
</gene>
<reference evidence="2 3" key="1">
    <citation type="journal article" date="2017" name="Poromechanics V (2013)">
        <title>Genomic Characterization of the Arsenic-Tolerant Actinobacterium, &lt;i&gt;Rhodococcus erythropolis&lt;/i&gt; S43.</title>
        <authorList>
            <person name="Retamal-Morales G."/>
            <person name="Mehnert M."/>
            <person name="Schwabe R."/>
            <person name="Tischler D."/>
            <person name="Schloemann M."/>
            <person name="Levican G.J."/>
        </authorList>
    </citation>
    <scope>NUCLEOTIDE SEQUENCE [LARGE SCALE GENOMIC DNA]</scope>
    <source>
        <strain evidence="2 3">S43</strain>
    </source>
</reference>
<evidence type="ECO:0000313" key="3">
    <source>
        <dbReference type="Proteomes" id="UP000325576"/>
    </source>
</evidence>
<dbReference type="InterPro" id="IPR052195">
    <property type="entry name" value="Bact_Alkyl/Aryl-Sulfatase"/>
</dbReference>
<dbReference type="PANTHER" id="PTHR43223">
    <property type="entry name" value="ALKYL/ARYL-SULFATASE"/>
    <property type="match status" value="1"/>
</dbReference>
<dbReference type="Proteomes" id="UP000325576">
    <property type="component" value="Unassembled WGS sequence"/>
</dbReference>
<dbReference type="Gene3D" id="3.60.15.30">
    <property type="entry name" value="Metallo-beta-lactamase domain"/>
    <property type="match status" value="1"/>
</dbReference>
<dbReference type="EMBL" id="MRBO01000505">
    <property type="protein sequence ID" value="KAB2583766.1"/>
    <property type="molecule type" value="Genomic_DNA"/>
</dbReference>
<organism evidence="2 3">
    <name type="scientific">Rhodococcus erythropolis</name>
    <name type="common">Arthrobacter picolinophilus</name>
    <dbReference type="NCBI Taxonomy" id="1833"/>
    <lineage>
        <taxon>Bacteria</taxon>
        <taxon>Bacillati</taxon>
        <taxon>Actinomycetota</taxon>
        <taxon>Actinomycetes</taxon>
        <taxon>Mycobacteriales</taxon>
        <taxon>Nocardiaceae</taxon>
        <taxon>Rhodococcus</taxon>
        <taxon>Rhodococcus erythropolis group</taxon>
    </lineage>
</organism>
<keyword evidence="2" id="KW-0378">Hydrolase</keyword>
<dbReference type="AlphaFoldDB" id="A0A5N5E101"/>
<dbReference type="GO" id="GO:0018741">
    <property type="term" value="F:linear primary-alkylsulfatase activity"/>
    <property type="evidence" value="ECO:0007669"/>
    <property type="project" value="TreeGrafter"/>
</dbReference>
<dbReference type="SUPFAM" id="SSF56281">
    <property type="entry name" value="Metallo-hydrolase/oxidoreductase"/>
    <property type="match status" value="1"/>
</dbReference>
<dbReference type="GO" id="GO:0018909">
    <property type="term" value="P:dodecyl sulfate metabolic process"/>
    <property type="evidence" value="ECO:0007669"/>
    <property type="project" value="TreeGrafter"/>
</dbReference>
<dbReference type="PANTHER" id="PTHR43223:SF1">
    <property type="entry name" value="ALKYL_ARYL-SULFATASE BDS1"/>
    <property type="match status" value="1"/>
</dbReference>
<dbReference type="InterPro" id="IPR001279">
    <property type="entry name" value="Metallo-B-lactamas"/>
</dbReference>
<dbReference type="Pfam" id="PF00753">
    <property type="entry name" value="Lactamase_B"/>
    <property type="match status" value="1"/>
</dbReference>
<comment type="caution">
    <text evidence="2">The sequence shown here is derived from an EMBL/GenBank/DDBJ whole genome shotgun (WGS) entry which is preliminary data.</text>
</comment>
<protein>
    <submittedName>
        <fullName evidence="2">MBL fold metallo-hydrolase</fullName>
    </submittedName>
</protein>
<sequence>MCQTPKDATPATVAVNREAVTRYAMDDRQDFVDADRGLIAPLPGNVLGDDGHVVFDPEALAYIGDDVPAPDTVNPSLWRQSQVIRRGGLYQVTDRLYQVRNNDIANLTVVEGDEGLIIIDCMAGVESARQGMKMIREHVSDKPVAAIIYTHTHIDHYGGVKGIIDVEDVASGKVPIIAPGTIASFDKFAIGENVVAGNAMARR</sequence>